<protein>
    <submittedName>
        <fullName evidence="2">Uncharacterized protein</fullName>
    </submittedName>
</protein>
<accession>A0AAV9A735</accession>
<organism evidence="2 3">
    <name type="scientific">Acorus gramineus</name>
    <name type="common">Dwarf sweet flag</name>
    <dbReference type="NCBI Taxonomy" id="55184"/>
    <lineage>
        <taxon>Eukaryota</taxon>
        <taxon>Viridiplantae</taxon>
        <taxon>Streptophyta</taxon>
        <taxon>Embryophyta</taxon>
        <taxon>Tracheophyta</taxon>
        <taxon>Spermatophyta</taxon>
        <taxon>Magnoliopsida</taxon>
        <taxon>Liliopsida</taxon>
        <taxon>Acoraceae</taxon>
        <taxon>Acorus</taxon>
    </lineage>
</organism>
<name>A0AAV9A735_ACOGR</name>
<sequence length="152" mass="16751">MEIKAAAAAAATKKGLISKTLKRCRTRIMIRSPGRTKPYPRSTSTGGRLAPEGCCTVYVGPERERFVVKADHLNHPLFRVLLDEAETVYGFAVDGPLELPCEVELFERVVWEVEMDYYEEGSNRGGCGFAKGVNGSACRMLSPSRVALVNRI</sequence>
<reference evidence="2" key="1">
    <citation type="journal article" date="2023" name="Nat. Commun.">
        <title>Diploid and tetraploid genomes of Acorus and the evolution of monocots.</title>
        <authorList>
            <person name="Ma L."/>
            <person name="Liu K.W."/>
            <person name="Li Z."/>
            <person name="Hsiao Y.Y."/>
            <person name="Qi Y."/>
            <person name="Fu T."/>
            <person name="Tang G.D."/>
            <person name="Zhang D."/>
            <person name="Sun W.H."/>
            <person name="Liu D.K."/>
            <person name="Li Y."/>
            <person name="Chen G.Z."/>
            <person name="Liu X.D."/>
            <person name="Liao X.Y."/>
            <person name="Jiang Y.T."/>
            <person name="Yu X."/>
            <person name="Hao Y."/>
            <person name="Huang J."/>
            <person name="Zhao X.W."/>
            <person name="Ke S."/>
            <person name="Chen Y.Y."/>
            <person name="Wu W.L."/>
            <person name="Hsu J.L."/>
            <person name="Lin Y.F."/>
            <person name="Huang M.D."/>
            <person name="Li C.Y."/>
            <person name="Huang L."/>
            <person name="Wang Z.W."/>
            <person name="Zhao X."/>
            <person name="Zhong W.Y."/>
            <person name="Peng D.H."/>
            <person name="Ahmad S."/>
            <person name="Lan S."/>
            <person name="Zhang J.S."/>
            <person name="Tsai W.C."/>
            <person name="Van de Peer Y."/>
            <person name="Liu Z.J."/>
        </authorList>
    </citation>
    <scope>NUCLEOTIDE SEQUENCE</scope>
    <source>
        <strain evidence="2">SCP</strain>
    </source>
</reference>
<comment type="similarity">
    <text evidence="1">Belongs to the ARG7 family.</text>
</comment>
<gene>
    <name evidence="2" type="ORF">QJS04_geneDACA015405</name>
</gene>
<proteinExistence type="inferred from homology"/>
<dbReference type="PANTHER" id="PTHR31374">
    <property type="entry name" value="AUXIN-INDUCED PROTEIN-LIKE-RELATED"/>
    <property type="match status" value="1"/>
</dbReference>
<evidence type="ECO:0000256" key="1">
    <source>
        <dbReference type="ARBA" id="ARBA00006974"/>
    </source>
</evidence>
<evidence type="ECO:0000313" key="2">
    <source>
        <dbReference type="EMBL" id="KAK1260025.1"/>
    </source>
</evidence>
<dbReference type="PANTHER" id="PTHR31374:SF118">
    <property type="entry name" value="OS01G0924966 PROTEIN"/>
    <property type="match status" value="1"/>
</dbReference>
<keyword evidence="3" id="KW-1185">Reference proteome</keyword>
<dbReference type="AlphaFoldDB" id="A0AAV9A735"/>
<reference evidence="2" key="2">
    <citation type="submission" date="2023-06" db="EMBL/GenBank/DDBJ databases">
        <authorList>
            <person name="Ma L."/>
            <person name="Liu K.-W."/>
            <person name="Li Z."/>
            <person name="Hsiao Y.-Y."/>
            <person name="Qi Y."/>
            <person name="Fu T."/>
            <person name="Tang G."/>
            <person name="Zhang D."/>
            <person name="Sun W.-H."/>
            <person name="Liu D.-K."/>
            <person name="Li Y."/>
            <person name="Chen G.-Z."/>
            <person name="Liu X.-D."/>
            <person name="Liao X.-Y."/>
            <person name="Jiang Y.-T."/>
            <person name="Yu X."/>
            <person name="Hao Y."/>
            <person name="Huang J."/>
            <person name="Zhao X.-W."/>
            <person name="Ke S."/>
            <person name="Chen Y.-Y."/>
            <person name="Wu W.-L."/>
            <person name="Hsu J.-L."/>
            <person name="Lin Y.-F."/>
            <person name="Huang M.-D."/>
            <person name="Li C.-Y."/>
            <person name="Huang L."/>
            <person name="Wang Z.-W."/>
            <person name="Zhao X."/>
            <person name="Zhong W.-Y."/>
            <person name="Peng D.-H."/>
            <person name="Ahmad S."/>
            <person name="Lan S."/>
            <person name="Zhang J.-S."/>
            <person name="Tsai W.-C."/>
            <person name="Van De Peer Y."/>
            <person name="Liu Z.-J."/>
        </authorList>
    </citation>
    <scope>NUCLEOTIDE SEQUENCE</scope>
    <source>
        <strain evidence="2">SCP</strain>
        <tissue evidence="2">Leaves</tissue>
    </source>
</reference>
<dbReference type="Pfam" id="PF02519">
    <property type="entry name" value="Auxin_inducible"/>
    <property type="match status" value="1"/>
</dbReference>
<dbReference type="InterPro" id="IPR003676">
    <property type="entry name" value="SAUR_fam"/>
</dbReference>
<dbReference type="GO" id="GO:0009733">
    <property type="term" value="P:response to auxin"/>
    <property type="evidence" value="ECO:0007669"/>
    <property type="project" value="InterPro"/>
</dbReference>
<dbReference type="EMBL" id="JAUJYN010000012">
    <property type="protein sequence ID" value="KAK1260025.1"/>
    <property type="molecule type" value="Genomic_DNA"/>
</dbReference>
<comment type="caution">
    <text evidence="2">The sequence shown here is derived from an EMBL/GenBank/DDBJ whole genome shotgun (WGS) entry which is preliminary data.</text>
</comment>
<evidence type="ECO:0000313" key="3">
    <source>
        <dbReference type="Proteomes" id="UP001179952"/>
    </source>
</evidence>
<dbReference type="Proteomes" id="UP001179952">
    <property type="component" value="Unassembled WGS sequence"/>
</dbReference>